<dbReference type="SUPFAM" id="SSF55785">
    <property type="entry name" value="PYP-like sensor domain (PAS domain)"/>
    <property type="match status" value="2"/>
</dbReference>
<evidence type="ECO:0000256" key="3">
    <source>
        <dbReference type="ARBA" id="ARBA00022475"/>
    </source>
</evidence>
<dbReference type="CDD" id="cd01949">
    <property type="entry name" value="GGDEF"/>
    <property type="match status" value="1"/>
</dbReference>
<dbReference type="InterPro" id="IPR013767">
    <property type="entry name" value="PAS_fold"/>
</dbReference>
<keyword evidence="3" id="KW-1003">Cell membrane</keyword>
<dbReference type="Proteomes" id="UP000322553">
    <property type="component" value="Chromosome"/>
</dbReference>
<dbReference type="CDD" id="cd00130">
    <property type="entry name" value="PAS"/>
    <property type="match status" value="2"/>
</dbReference>
<dbReference type="InterPro" id="IPR007895">
    <property type="entry name" value="MASE1"/>
</dbReference>
<accession>A0A1S1NUT8</accession>
<comment type="subcellular location">
    <subcellularLocation>
        <location evidence="2">Cell membrane</location>
        <topology evidence="2">Multi-pass membrane protein</topology>
    </subcellularLocation>
</comment>
<evidence type="ECO:0000256" key="6">
    <source>
        <dbReference type="ARBA" id="ARBA00023136"/>
    </source>
</evidence>
<dbReference type="PANTHER" id="PTHR44757:SF4">
    <property type="entry name" value="DIGUANYLATE CYCLASE DGCE-RELATED"/>
    <property type="match status" value="1"/>
</dbReference>
<dbReference type="PROSITE" id="PS50112">
    <property type="entry name" value="PAS"/>
    <property type="match status" value="2"/>
</dbReference>
<dbReference type="InterPro" id="IPR000014">
    <property type="entry name" value="PAS"/>
</dbReference>
<dbReference type="GO" id="GO:0003824">
    <property type="term" value="F:catalytic activity"/>
    <property type="evidence" value="ECO:0007669"/>
    <property type="project" value="UniProtKB-ARBA"/>
</dbReference>
<dbReference type="SMART" id="SM00086">
    <property type="entry name" value="PAC"/>
    <property type="match status" value="2"/>
</dbReference>
<dbReference type="Pfam" id="PF08447">
    <property type="entry name" value="PAS_3"/>
    <property type="match status" value="1"/>
</dbReference>
<dbReference type="Gene3D" id="3.30.70.270">
    <property type="match status" value="1"/>
</dbReference>
<dbReference type="EMBL" id="CP043420">
    <property type="protein sequence ID" value="QEL12084.1"/>
    <property type="molecule type" value="Genomic_DNA"/>
</dbReference>
<comment type="cofactor">
    <cofactor evidence="1">
        <name>Mg(2+)</name>
        <dbReference type="ChEBI" id="CHEBI:18420"/>
    </cofactor>
</comment>
<keyword evidence="8" id="KW-1185">Reference proteome</keyword>
<dbReference type="Pfam" id="PF00563">
    <property type="entry name" value="EAL"/>
    <property type="match status" value="1"/>
</dbReference>
<gene>
    <name evidence="7" type="ORF">FY550_13690</name>
</gene>
<dbReference type="PANTHER" id="PTHR44757">
    <property type="entry name" value="DIGUANYLATE CYCLASE DGCP"/>
    <property type="match status" value="1"/>
</dbReference>
<dbReference type="FunFam" id="3.30.70.270:FF:000001">
    <property type="entry name" value="Diguanylate cyclase domain protein"/>
    <property type="match status" value="1"/>
</dbReference>
<dbReference type="GO" id="GO:0005886">
    <property type="term" value="C:plasma membrane"/>
    <property type="evidence" value="ECO:0007669"/>
    <property type="project" value="UniProtKB-SubCell"/>
</dbReference>
<dbReference type="Pfam" id="PF00989">
    <property type="entry name" value="PAS"/>
    <property type="match status" value="1"/>
</dbReference>
<protein>
    <submittedName>
        <fullName evidence="7">EAL domain-containing protein</fullName>
    </submittedName>
</protein>
<dbReference type="NCBIfam" id="TIGR00229">
    <property type="entry name" value="sensory_box"/>
    <property type="match status" value="2"/>
</dbReference>
<dbReference type="PROSITE" id="PS50883">
    <property type="entry name" value="EAL"/>
    <property type="match status" value="1"/>
</dbReference>
<dbReference type="PROSITE" id="PS50887">
    <property type="entry name" value="GGDEF"/>
    <property type="match status" value="1"/>
</dbReference>
<evidence type="ECO:0000256" key="1">
    <source>
        <dbReference type="ARBA" id="ARBA00001946"/>
    </source>
</evidence>
<sequence>MIELYERLFLNASDRATHWVRLGLFCGLFWTLGVLCLSLAQLPGGQASLWLPNALAIAALVRLDYPRWWSPLLALTVVNFLVLLPFMSPALAFIYTPIHLVEITFGAMLLRQRFNGAVSLQALKPTLHILLLGVLVTPIFGASASAFIEWSRGASALSGWLQYYIADAVGLLVMLPPALNSSIRGWHAFLARGWRNPFYPMMLLTLVVDALVVPSLPMAIIYCGLPLLIGALVLDFFRSTLLNAISMIFLIAILFLNDVPPTLGSALLNFESQFYLTAALIVLPALLLGVMMQSNRWERQRLRDSEQRWKMALDGSGQGVWEIELPERSLQLSMEARRMLRLPREQPLFSRSEWLDIVHPDDIESVRSQLRAHIEGRTELYLIEYRMYHPELGYRWFQVRGRVMAHDELDRPQRLIGTIIDVTAAKSAEIERVRLSHALQAETERLQVTLSSIGDGVIATDDQARINFMNPTAEGMTGWSLEQACQQPIESIFNVVRDGVESEAPLTNPVRECLQRSSIFSREDDLVLIGRDGERFDVNATAAPVRAAGGALLGAVLVFQNVSRARELQRSLSFTASHDALTGIFNRARFEQVIDEALKRARRQGARDVLCMIDLDRFKVVNDSAGHMAGDHLLTEVSALLGRHVRHQDVLARVGGDEFGLLLTDCTLEQARQVADKLIGLICALRFVWEGNIYDIGASIGMVAIDAETASFSALLSKADIACYAAKRAGRNRSSAFEPGQHEVEREHREIFMAAGLREAIEADRFELYSQRIMSLCMQGSECEHYEILLRMRSKDDSLIPPGAFIPVAERYGMMAAIDRWVLERLLFHRGKEVAARPTLQLSINLSANSLSDSTFMPWLLELMSRSPVPPGQLIFEITETALMNHVAMASEAITMLRDRGCRVALDDFGSGLSSFSYLQSFTVDLVKIDGAFVRNVPDNALDQVIVDSINQIAHRLGAATVAEFVENSATLDRVRNMGIDYAQGFHIAMPEPLESLLTMVPAAR</sequence>
<reference evidence="7 8" key="1">
    <citation type="submission" date="2019-08" db="EMBL/GenBank/DDBJ databases">
        <title>Complete genome sequence of Kushneria sp. YCWA18, a halophilic phosphate-solubilizing bacterium isolated from Daqiao saltern in China.</title>
        <authorList>
            <person name="Du G.-X."/>
            <person name="Qu L.-Y."/>
        </authorList>
    </citation>
    <scope>NUCLEOTIDE SEQUENCE [LARGE SCALE GENOMIC DNA]</scope>
    <source>
        <strain evidence="7 8">YCWA18</strain>
    </source>
</reference>
<proteinExistence type="predicted"/>
<dbReference type="SMART" id="SM00267">
    <property type="entry name" value="GGDEF"/>
    <property type="match status" value="1"/>
</dbReference>
<dbReference type="SUPFAM" id="SSF141868">
    <property type="entry name" value="EAL domain-like"/>
    <property type="match status" value="1"/>
</dbReference>
<evidence type="ECO:0000256" key="5">
    <source>
        <dbReference type="ARBA" id="ARBA00022989"/>
    </source>
</evidence>
<dbReference type="RefSeq" id="WP_070977944.1">
    <property type="nucleotide sequence ID" value="NZ_CP043420.1"/>
</dbReference>
<evidence type="ECO:0000313" key="7">
    <source>
        <dbReference type="EMBL" id="QEL12084.1"/>
    </source>
</evidence>
<dbReference type="CDD" id="cd01948">
    <property type="entry name" value="EAL"/>
    <property type="match status" value="1"/>
</dbReference>
<dbReference type="Pfam" id="PF05231">
    <property type="entry name" value="MASE1"/>
    <property type="match status" value="1"/>
</dbReference>
<dbReference type="InterPro" id="IPR000160">
    <property type="entry name" value="GGDEF_dom"/>
</dbReference>
<dbReference type="InterPro" id="IPR001633">
    <property type="entry name" value="EAL_dom"/>
</dbReference>
<dbReference type="InterPro" id="IPR035965">
    <property type="entry name" value="PAS-like_dom_sf"/>
</dbReference>
<dbReference type="SMART" id="SM00052">
    <property type="entry name" value="EAL"/>
    <property type="match status" value="1"/>
</dbReference>
<dbReference type="NCBIfam" id="TIGR00254">
    <property type="entry name" value="GGDEF"/>
    <property type="match status" value="1"/>
</dbReference>
<dbReference type="Gene3D" id="3.20.20.450">
    <property type="entry name" value="EAL domain"/>
    <property type="match status" value="1"/>
</dbReference>
<dbReference type="Pfam" id="PF00990">
    <property type="entry name" value="GGDEF"/>
    <property type="match status" value="1"/>
</dbReference>
<dbReference type="GO" id="GO:0006355">
    <property type="term" value="P:regulation of DNA-templated transcription"/>
    <property type="evidence" value="ECO:0007669"/>
    <property type="project" value="InterPro"/>
</dbReference>
<dbReference type="SUPFAM" id="SSF55073">
    <property type="entry name" value="Nucleotide cyclase"/>
    <property type="match status" value="1"/>
</dbReference>
<keyword evidence="6" id="KW-0472">Membrane</keyword>
<dbReference type="InterPro" id="IPR029787">
    <property type="entry name" value="Nucleotide_cyclase"/>
</dbReference>
<organism evidence="7 8">
    <name type="scientific">Kushneria phosphatilytica</name>
    <dbReference type="NCBI Taxonomy" id="657387"/>
    <lineage>
        <taxon>Bacteria</taxon>
        <taxon>Pseudomonadati</taxon>
        <taxon>Pseudomonadota</taxon>
        <taxon>Gammaproteobacteria</taxon>
        <taxon>Oceanospirillales</taxon>
        <taxon>Halomonadaceae</taxon>
        <taxon>Kushneria</taxon>
    </lineage>
</organism>
<dbReference type="InterPro" id="IPR043128">
    <property type="entry name" value="Rev_trsase/Diguanyl_cyclase"/>
</dbReference>
<keyword evidence="5" id="KW-1133">Transmembrane helix</keyword>
<dbReference type="InterPro" id="IPR013655">
    <property type="entry name" value="PAS_fold_3"/>
</dbReference>
<evidence type="ECO:0000256" key="2">
    <source>
        <dbReference type="ARBA" id="ARBA00004651"/>
    </source>
</evidence>
<dbReference type="SMART" id="SM00091">
    <property type="entry name" value="PAS"/>
    <property type="match status" value="2"/>
</dbReference>
<dbReference type="AlphaFoldDB" id="A0A1S1NUT8"/>
<dbReference type="PROSITE" id="PS50113">
    <property type="entry name" value="PAC"/>
    <property type="match status" value="1"/>
</dbReference>
<dbReference type="InterPro" id="IPR000700">
    <property type="entry name" value="PAS-assoc_C"/>
</dbReference>
<keyword evidence="4" id="KW-0812">Transmembrane</keyword>
<name>A0A1S1NUT8_9GAMM</name>
<evidence type="ECO:0000313" key="8">
    <source>
        <dbReference type="Proteomes" id="UP000322553"/>
    </source>
</evidence>
<dbReference type="InterPro" id="IPR035919">
    <property type="entry name" value="EAL_sf"/>
</dbReference>
<dbReference type="InterPro" id="IPR052155">
    <property type="entry name" value="Biofilm_reg_signaling"/>
</dbReference>
<dbReference type="InterPro" id="IPR001610">
    <property type="entry name" value="PAC"/>
</dbReference>
<dbReference type="Gene3D" id="3.30.450.20">
    <property type="entry name" value="PAS domain"/>
    <property type="match status" value="2"/>
</dbReference>
<dbReference type="KEGG" id="kuy:FY550_13690"/>
<evidence type="ECO:0000256" key="4">
    <source>
        <dbReference type="ARBA" id="ARBA00022692"/>
    </source>
</evidence>
<dbReference type="STRING" id="657387.BH688_06930"/>
<dbReference type="OrthoDB" id="9787514at2"/>